<evidence type="ECO:0000256" key="3">
    <source>
        <dbReference type="ARBA" id="ARBA00022840"/>
    </source>
</evidence>
<gene>
    <name evidence="9" type="primary">clpA</name>
    <name evidence="9" type="ORF">CLOSAC_04520</name>
</gene>
<keyword evidence="1" id="KW-0677">Repeat</keyword>
<dbReference type="Pfam" id="PF10431">
    <property type="entry name" value="ClpB_D2-small"/>
    <property type="match status" value="1"/>
</dbReference>
<dbReference type="InterPro" id="IPR004176">
    <property type="entry name" value="Clp_R_N"/>
</dbReference>
<dbReference type="PROSITE" id="PS00870">
    <property type="entry name" value="CLPAB_1"/>
    <property type="match status" value="1"/>
</dbReference>
<dbReference type="SMART" id="SM00382">
    <property type="entry name" value="AAA"/>
    <property type="match status" value="2"/>
</dbReference>
<dbReference type="GO" id="GO:0008233">
    <property type="term" value="F:peptidase activity"/>
    <property type="evidence" value="ECO:0007669"/>
    <property type="project" value="UniProtKB-KW"/>
</dbReference>
<dbReference type="GO" id="GO:0034605">
    <property type="term" value="P:cellular response to heat"/>
    <property type="evidence" value="ECO:0007669"/>
    <property type="project" value="TreeGrafter"/>
</dbReference>
<dbReference type="GO" id="GO:0043335">
    <property type="term" value="P:protein unfolding"/>
    <property type="evidence" value="ECO:0007669"/>
    <property type="project" value="InterPro"/>
</dbReference>
<dbReference type="PROSITE" id="PS00871">
    <property type="entry name" value="CLPAB_2"/>
    <property type="match status" value="1"/>
</dbReference>
<keyword evidence="3 5" id="KW-0067">ATP-binding</keyword>
<dbReference type="SMART" id="SM01086">
    <property type="entry name" value="ClpB_D2-small"/>
    <property type="match status" value="1"/>
</dbReference>
<dbReference type="Pfam" id="PF00004">
    <property type="entry name" value="AAA"/>
    <property type="match status" value="1"/>
</dbReference>
<dbReference type="STRING" id="169679.CSACC_38540"/>
<feature type="domain" description="AAA+ ATPase" evidence="7">
    <location>
        <begin position="502"/>
        <end position="638"/>
    </location>
</feature>
<proteinExistence type="inferred from homology"/>
<dbReference type="PANTHER" id="PTHR11638">
    <property type="entry name" value="ATP-DEPENDENT CLP PROTEASE"/>
    <property type="match status" value="1"/>
</dbReference>
<dbReference type="Proteomes" id="UP000191154">
    <property type="component" value="Unassembled WGS sequence"/>
</dbReference>
<dbReference type="Gene3D" id="3.40.50.300">
    <property type="entry name" value="P-loop containing nucleotide triphosphate hydrolases"/>
    <property type="match status" value="2"/>
</dbReference>
<dbReference type="SUPFAM" id="SSF81923">
    <property type="entry name" value="Double Clp-N motif"/>
    <property type="match status" value="1"/>
</dbReference>
<feature type="domain" description="Clp ATPase C-terminal" evidence="8">
    <location>
        <begin position="669"/>
        <end position="758"/>
    </location>
</feature>
<evidence type="ECO:0000313" key="10">
    <source>
        <dbReference type="Proteomes" id="UP000191154"/>
    </source>
</evidence>
<dbReference type="InterPro" id="IPR013461">
    <property type="entry name" value="ClpA"/>
</dbReference>
<dbReference type="RefSeq" id="WP_077863923.1">
    <property type="nucleotide sequence ID" value="NZ_LZYZ01000001.1"/>
</dbReference>
<dbReference type="GO" id="GO:0005737">
    <property type="term" value="C:cytoplasm"/>
    <property type="evidence" value="ECO:0007669"/>
    <property type="project" value="TreeGrafter"/>
</dbReference>
<evidence type="ECO:0000256" key="6">
    <source>
        <dbReference type="SAM" id="MobiDB-lite"/>
    </source>
</evidence>
<dbReference type="CDD" id="cd00009">
    <property type="entry name" value="AAA"/>
    <property type="match status" value="1"/>
</dbReference>
<feature type="region of interest" description="Disordered" evidence="6">
    <location>
        <begin position="151"/>
        <end position="176"/>
    </location>
</feature>
<dbReference type="CDD" id="cd19499">
    <property type="entry name" value="RecA-like_ClpB_Hsp104-like"/>
    <property type="match status" value="1"/>
</dbReference>
<sequence length="762" mass="86096">MKITDEVNNILLKAYEEAKERNSEYITPEHLLYAATFDENVELAIKECGGSIENLRYNLKTYIKTYVNTTRNGEPQESIEFQRVILTANEQIKYSGKEAIGVDHILSAMFNLEDSYALYYLQQEGINRRDLLYLLCHEADTSNEEEISEYDEETHKDLEEEEIQSEPINSEEKTKKKKEDAFLHKFTVDLIEKAKEENCDPLIGREDILERSIQILCRRIKNNPIHVGESGVGKTAITLGLAKLISEGKVPGKLKGSSMFSLDIGSVIAGTKYRGDFEERIKRILDLIGKEHKPIVYIDEIHNIVGAGSLNGGALDASNLLKPYLTDGKIKFIGATTFEEYKKFFEKDKALTRRFQTIDVKEPSINEAIQILNGLKRNYEEYHNVSYTDEAIADAVKLSDKYINDKYLPDKAVDIIDEAGAYARMHNENLDEKIIVDEKIIEEIISKVCSIPKQTVESSEISSLKHLEADLKENIFHQDKAIEEVARCIKMSRSGLNEEDKPVASMLFVGPTGVGKTEIARCLAKKMGIELIRFDMSEYAEKHAASKLIGSPPGYVGYEEGGLLTDSIRKKPHCVLLLDEIEKAHQDILSVLLQVMDYATLTDNKGRKADFRNAIIIMTSNAGARNIGKRLIGFGDREVKGEAIMEEVKKFFSPEFRNRLDKIVVFNSMNDSMALDIAKKQLNDFKNKLAAKKIKINFNDECISHVAQIGTSQEFGAREIARIISSKIKPLLVDEILFGKLSEGGNCSIKLEDEEFKLVIEK</sequence>
<reference evidence="9 10" key="1">
    <citation type="submission" date="2016-05" db="EMBL/GenBank/DDBJ databases">
        <title>Microbial solvent formation.</title>
        <authorList>
            <person name="Poehlein A."/>
            <person name="Montoya Solano J.D."/>
            <person name="Flitsch S."/>
            <person name="Krabben P."/>
            <person name="Duerre P."/>
            <person name="Daniel R."/>
        </authorList>
    </citation>
    <scope>NUCLEOTIDE SEQUENCE [LARGE SCALE GENOMIC DNA]</scope>
    <source>
        <strain evidence="9 10">L1-8</strain>
    </source>
</reference>
<dbReference type="SUPFAM" id="SSF52540">
    <property type="entry name" value="P-loop containing nucleoside triphosphate hydrolases"/>
    <property type="match status" value="2"/>
</dbReference>
<organism evidence="9 10">
    <name type="scientific">Clostridium saccharobutylicum</name>
    <dbReference type="NCBI Taxonomy" id="169679"/>
    <lineage>
        <taxon>Bacteria</taxon>
        <taxon>Bacillati</taxon>
        <taxon>Bacillota</taxon>
        <taxon>Clostridia</taxon>
        <taxon>Eubacteriales</taxon>
        <taxon>Clostridiaceae</taxon>
        <taxon>Clostridium</taxon>
    </lineage>
</organism>
<dbReference type="InterPro" id="IPR036628">
    <property type="entry name" value="Clp_N_dom_sf"/>
</dbReference>
<evidence type="ECO:0000313" key="9">
    <source>
        <dbReference type="EMBL" id="OOM16181.1"/>
    </source>
</evidence>
<evidence type="ECO:0000256" key="4">
    <source>
        <dbReference type="ARBA" id="ARBA00023186"/>
    </source>
</evidence>
<evidence type="ECO:0000256" key="5">
    <source>
        <dbReference type="RuleBase" id="RU004432"/>
    </source>
</evidence>
<dbReference type="InterPro" id="IPR028299">
    <property type="entry name" value="ClpA/B_CS2"/>
</dbReference>
<keyword evidence="9" id="KW-0645">Protease</keyword>
<dbReference type="NCBIfam" id="TIGR02639">
    <property type="entry name" value="ClpA"/>
    <property type="match status" value="1"/>
</dbReference>
<comment type="similarity">
    <text evidence="5">Belongs to the ClpA/ClpB family.</text>
</comment>
<keyword evidence="9" id="KW-0378">Hydrolase</keyword>
<dbReference type="PRINTS" id="PR00300">
    <property type="entry name" value="CLPPROTEASEA"/>
</dbReference>
<dbReference type="InterPro" id="IPR027417">
    <property type="entry name" value="P-loop_NTPase"/>
</dbReference>
<dbReference type="InterPro" id="IPR050130">
    <property type="entry name" value="ClpA_ClpB"/>
</dbReference>
<dbReference type="Gene3D" id="1.10.1780.10">
    <property type="entry name" value="Clp, N-terminal domain"/>
    <property type="match status" value="1"/>
</dbReference>
<protein>
    <submittedName>
        <fullName evidence="9">ATP-dependent Clp protease ATP-binding subunit ClpA</fullName>
    </submittedName>
</protein>
<dbReference type="Pfam" id="PF02861">
    <property type="entry name" value="Clp_N"/>
    <property type="match status" value="1"/>
</dbReference>
<dbReference type="GO" id="GO:0005524">
    <property type="term" value="F:ATP binding"/>
    <property type="evidence" value="ECO:0007669"/>
    <property type="project" value="UniProtKB-KW"/>
</dbReference>
<comment type="caution">
    <text evidence="9">The sequence shown here is derived from an EMBL/GenBank/DDBJ whole genome shotgun (WGS) entry which is preliminary data.</text>
</comment>
<dbReference type="Pfam" id="PF07724">
    <property type="entry name" value="AAA_2"/>
    <property type="match status" value="1"/>
</dbReference>
<evidence type="ECO:0000256" key="2">
    <source>
        <dbReference type="ARBA" id="ARBA00022741"/>
    </source>
</evidence>
<dbReference type="InterPro" id="IPR001270">
    <property type="entry name" value="ClpA/B"/>
</dbReference>
<dbReference type="Gene3D" id="1.10.8.60">
    <property type="match status" value="2"/>
</dbReference>
<dbReference type="InterPro" id="IPR003593">
    <property type="entry name" value="AAA+_ATPase"/>
</dbReference>
<name>A0A1S8NIV7_CLOSA</name>
<accession>A0A1S8NIV7</accession>
<evidence type="ECO:0000259" key="8">
    <source>
        <dbReference type="SMART" id="SM01086"/>
    </source>
</evidence>
<evidence type="ECO:0000256" key="1">
    <source>
        <dbReference type="ARBA" id="ARBA00022737"/>
    </source>
</evidence>
<dbReference type="FunFam" id="3.40.50.300:FF:000025">
    <property type="entry name" value="ATP-dependent Clp protease subunit"/>
    <property type="match status" value="1"/>
</dbReference>
<dbReference type="AlphaFoldDB" id="A0A1S8NIV7"/>
<dbReference type="GO" id="GO:0006508">
    <property type="term" value="P:proteolysis"/>
    <property type="evidence" value="ECO:0007669"/>
    <property type="project" value="UniProtKB-KW"/>
</dbReference>
<dbReference type="InterPro" id="IPR019489">
    <property type="entry name" value="Clp_ATPase_C"/>
</dbReference>
<dbReference type="GO" id="GO:0016887">
    <property type="term" value="F:ATP hydrolysis activity"/>
    <property type="evidence" value="ECO:0007669"/>
    <property type="project" value="InterPro"/>
</dbReference>
<dbReference type="InterPro" id="IPR041546">
    <property type="entry name" value="ClpA/ClpB_AAA_lid"/>
</dbReference>
<dbReference type="PANTHER" id="PTHR11638:SF111">
    <property type="entry name" value="ATP-DEPENDENT CLP PROTEASE ATP-BINDING SUBUNIT CLPA"/>
    <property type="match status" value="1"/>
</dbReference>
<dbReference type="Pfam" id="PF17871">
    <property type="entry name" value="AAA_lid_9"/>
    <property type="match status" value="1"/>
</dbReference>
<dbReference type="EMBL" id="LZYZ01000001">
    <property type="protein sequence ID" value="OOM16181.1"/>
    <property type="molecule type" value="Genomic_DNA"/>
</dbReference>
<dbReference type="InterPro" id="IPR003959">
    <property type="entry name" value="ATPase_AAA_core"/>
</dbReference>
<evidence type="ECO:0000259" key="7">
    <source>
        <dbReference type="SMART" id="SM00382"/>
    </source>
</evidence>
<keyword evidence="4 5" id="KW-0143">Chaperone</keyword>
<dbReference type="InterPro" id="IPR018368">
    <property type="entry name" value="ClpA/B_CS1"/>
</dbReference>
<feature type="domain" description="AAA+ ATPase" evidence="7">
    <location>
        <begin position="221"/>
        <end position="364"/>
    </location>
</feature>
<keyword evidence="2 5" id="KW-0547">Nucleotide-binding</keyword>